<feature type="domain" description="RmlD-like substrate binding" evidence="1">
    <location>
        <begin position="15"/>
        <end position="237"/>
    </location>
</feature>
<dbReference type="Gene3D" id="3.90.25.10">
    <property type="entry name" value="UDP-galactose 4-epimerase, domain 1"/>
    <property type="match status" value="1"/>
</dbReference>
<dbReference type="InterPro" id="IPR005913">
    <property type="entry name" value="dTDP_dehydrorham_reduct"/>
</dbReference>
<proteinExistence type="predicted"/>
<dbReference type="Gene3D" id="3.40.50.720">
    <property type="entry name" value="NAD(P)-binding Rossmann-like Domain"/>
    <property type="match status" value="1"/>
</dbReference>
<dbReference type="EMBL" id="UINC01208535">
    <property type="protein sequence ID" value="SVE31114.1"/>
    <property type="molecule type" value="Genomic_DNA"/>
</dbReference>
<feature type="non-terminal residue" evidence="2">
    <location>
        <position position="240"/>
    </location>
</feature>
<dbReference type="NCBIfam" id="TIGR01214">
    <property type="entry name" value="rmlD"/>
    <property type="match status" value="1"/>
</dbReference>
<evidence type="ECO:0000259" key="1">
    <source>
        <dbReference type="Pfam" id="PF04321"/>
    </source>
</evidence>
<dbReference type="PANTHER" id="PTHR10491:SF4">
    <property type="entry name" value="METHIONINE ADENOSYLTRANSFERASE 2 SUBUNIT BETA"/>
    <property type="match status" value="1"/>
</dbReference>
<feature type="non-terminal residue" evidence="2">
    <location>
        <position position="1"/>
    </location>
</feature>
<dbReference type="InterPro" id="IPR029903">
    <property type="entry name" value="RmlD-like-bd"/>
</dbReference>
<protein>
    <recommendedName>
        <fullName evidence="1">RmlD-like substrate binding domain-containing protein</fullName>
    </recommendedName>
</protein>
<dbReference type="CDD" id="cd05254">
    <property type="entry name" value="dTDP_HR_like_SDR_e"/>
    <property type="match status" value="1"/>
</dbReference>
<dbReference type="AlphaFoldDB" id="A0A383CG48"/>
<dbReference type="SUPFAM" id="SSF51735">
    <property type="entry name" value="NAD(P)-binding Rossmann-fold domains"/>
    <property type="match status" value="1"/>
</dbReference>
<sequence>SWIRGTVNISPHTALVFGSGQVAQELSRANIPGWKIVLTPHSSVDICCLKAVRTAMATRNYSVVINAAAFTDVKESEKQPKKCLSVNRDGAANIAIIASERSVPMLHLSTDYVFDGRKKDYYFEQDVATPKNVYGASKLAGEQKIREYCSKHIIVRTSWVFSSHGNNFLNTMASLFNKRRDVDVVGDQIGCPTPASSIAKMLLQLSQQIVDGKDSWGVYHYCGRPEISWYDFAKRIFYGA</sequence>
<gene>
    <name evidence="2" type="ORF">METZ01_LOCUS483968</name>
</gene>
<organism evidence="2">
    <name type="scientific">marine metagenome</name>
    <dbReference type="NCBI Taxonomy" id="408172"/>
    <lineage>
        <taxon>unclassified sequences</taxon>
        <taxon>metagenomes</taxon>
        <taxon>ecological metagenomes</taxon>
    </lineage>
</organism>
<dbReference type="Pfam" id="PF04321">
    <property type="entry name" value="RmlD_sub_bind"/>
    <property type="match status" value="1"/>
</dbReference>
<dbReference type="InterPro" id="IPR036291">
    <property type="entry name" value="NAD(P)-bd_dom_sf"/>
</dbReference>
<name>A0A383CG48_9ZZZZ</name>
<reference evidence="2" key="1">
    <citation type="submission" date="2018-05" db="EMBL/GenBank/DDBJ databases">
        <authorList>
            <person name="Lanie J.A."/>
            <person name="Ng W.-L."/>
            <person name="Kazmierczak K.M."/>
            <person name="Andrzejewski T.M."/>
            <person name="Davidsen T.M."/>
            <person name="Wayne K.J."/>
            <person name="Tettelin H."/>
            <person name="Glass J.I."/>
            <person name="Rusch D."/>
            <person name="Podicherti R."/>
            <person name="Tsui H.-C.T."/>
            <person name="Winkler M.E."/>
        </authorList>
    </citation>
    <scope>NUCLEOTIDE SEQUENCE</scope>
</reference>
<accession>A0A383CG48</accession>
<evidence type="ECO:0000313" key="2">
    <source>
        <dbReference type="EMBL" id="SVE31114.1"/>
    </source>
</evidence>
<dbReference type="PANTHER" id="PTHR10491">
    <property type="entry name" value="DTDP-4-DEHYDRORHAMNOSE REDUCTASE"/>
    <property type="match status" value="1"/>
</dbReference>